<sequence length="340" mass="37621">MVIRKSRREFLKNVTTIGAVVFTSSLFLKNNRIFRTLYAGEEIPLKSRVILAQDKKFINGNGKADVSFISRVIDNSLIKITDTNKPLDAWRKLFSEKDIVGIKLNCLAGRRFSPHVEIIEAVINGLRSAGVKEGNIIIFERFSKELKDAGFNIRKNKDGLKCFGTDELPASGYDSQPQVIGSVGSCFSQIVSSYCTAIVNVPVLKDHDLAGVSIGMKNFFGIIHNPNKYHDGNCNPYIADLNTHPYIKDKLRLIICDALTAQYNGGPAFKPQWAWDYRGILVGIDPVALDLIGTQIIEEKRKDVNLPSLKEAGREPKYIKTAAKLGLGVDDPALINVIAA</sequence>
<dbReference type="InterPro" id="IPR007160">
    <property type="entry name" value="DUF362"/>
</dbReference>
<protein>
    <recommendedName>
        <fullName evidence="1">DUF362 domain-containing protein</fullName>
    </recommendedName>
</protein>
<evidence type="ECO:0000313" key="3">
    <source>
        <dbReference type="Proteomes" id="UP000094056"/>
    </source>
</evidence>
<dbReference type="AlphaFoldDB" id="A0A1E3XCZ3"/>
<dbReference type="EMBL" id="MAYW01000028">
    <property type="protein sequence ID" value="ODS33459.1"/>
    <property type="molecule type" value="Genomic_DNA"/>
</dbReference>
<dbReference type="Pfam" id="PF04015">
    <property type="entry name" value="DUF362"/>
    <property type="match status" value="1"/>
</dbReference>
<gene>
    <name evidence="2" type="ORF">SCARUB_01431</name>
</gene>
<evidence type="ECO:0000313" key="2">
    <source>
        <dbReference type="EMBL" id="ODS33459.1"/>
    </source>
</evidence>
<feature type="domain" description="DUF362" evidence="1">
    <location>
        <begin position="100"/>
        <end position="294"/>
    </location>
</feature>
<comment type="caution">
    <text evidence="2">The sequence shown here is derived from an EMBL/GenBank/DDBJ whole genome shotgun (WGS) entry which is preliminary data.</text>
</comment>
<proteinExistence type="predicted"/>
<dbReference type="Proteomes" id="UP000094056">
    <property type="component" value="Unassembled WGS sequence"/>
</dbReference>
<accession>A0A1E3XCZ3</accession>
<organism evidence="2 3">
    <name type="scientific">Candidatus Scalindua rubra</name>
    <dbReference type="NCBI Taxonomy" id="1872076"/>
    <lineage>
        <taxon>Bacteria</taxon>
        <taxon>Pseudomonadati</taxon>
        <taxon>Planctomycetota</taxon>
        <taxon>Candidatus Brocadiia</taxon>
        <taxon>Candidatus Brocadiales</taxon>
        <taxon>Candidatus Scalinduaceae</taxon>
        <taxon>Candidatus Scalindua</taxon>
    </lineage>
</organism>
<name>A0A1E3XCZ3_9BACT</name>
<evidence type="ECO:0000259" key="1">
    <source>
        <dbReference type="Pfam" id="PF04015"/>
    </source>
</evidence>
<reference evidence="2 3" key="1">
    <citation type="submission" date="2016-07" db="EMBL/GenBank/DDBJ databases">
        <title>Draft genome of Scalindua rubra, obtained from a brine-seawater interface in the Red Sea, sheds light on salt adaptation in anammox bacteria.</title>
        <authorList>
            <person name="Speth D.R."/>
            <person name="Lagkouvardos I."/>
            <person name="Wang Y."/>
            <person name="Qian P.-Y."/>
            <person name="Dutilh B.E."/>
            <person name="Jetten M.S."/>
        </authorList>
    </citation>
    <scope>NUCLEOTIDE SEQUENCE [LARGE SCALE GENOMIC DNA]</scope>
    <source>
        <strain evidence="2">BSI-1</strain>
    </source>
</reference>